<proteinExistence type="predicted"/>
<dbReference type="PIRSF" id="PIRSF006060">
    <property type="entry name" value="AA_transporter"/>
    <property type="match status" value="1"/>
</dbReference>
<feature type="transmembrane region" description="Helical" evidence="6">
    <location>
        <begin position="183"/>
        <end position="205"/>
    </location>
</feature>
<evidence type="ECO:0000256" key="2">
    <source>
        <dbReference type="ARBA" id="ARBA00022448"/>
    </source>
</evidence>
<feature type="transmembrane region" description="Helical" evidence="6">
    <location>
        <begin position="60"/>
        <end position="80"/>
    </location>
</feature>
<feature type="transmembrane region" description="Helical" evidence="6">
    <location>
        <begin position="444"/>
        <end position="462"/>
    </location>
</feature>
<keyword evidence="3 6" id="KW-0812">Transmembrane</keyword>
<feature type="transmembrane region" description="Helical" evidence="6">
    <location>
        <begin position="31"/>
        <end position="54"/>
    </location>
</feature>
<reference evidence="8" key="1">
    <citation type="submission" date="2018-05" db="EMBL/GenBank/DDBJ databases">
        <title>Genome sequencing of Phenylobacterium sp. HYN0004.</title>
        <authorList>
            <person name="Yi H."/>
            <person name="Baek C."/>
        </authorList>
    </citation>
    <scope>NUCLEOTIDE SEQUENCE [LARGE SCALE GENOMIC DNA]</scope>
    <source>
        <strain evidence="8">HYN0004</strain>
    </source>
</reference>
<gene>
    <name evidence="7" type="ORF">HYN04_01485</name>
</gene>
<dbReference type="PANTHER" id="PTHR43243:SF4">
    <property type="entry name" value="CATIONIC AMINO ACID TRANSPORTER 4"/>
    <property type="match status" value="1"/>
</dbReference>
<name>A0A2Z3HJ73_9CAUL</name>
<evidence type="ECO:0000313" key="7">
    <source>
        <dbReference type="EMBL" id="AWM76553.1"/>
    </source>
</evidence>
<evidence type="ECO:0000256" key="5">
    <source>
        <dbReference type="ARBA" id="ARBA00023136"/>
    </source>
</evidence>
<evidence type="ECO:0000256" key="6">
    <source>
        <dbReference type="SAM" id="Phobius"/>
    </source>
</evidence>
<feature type="transmembrane region" description="Helical" evidence="6">
    <location>
        <begin position="311"/>
        <end position="334"/>
    </location>
</feature>
<dbReference type="Pfam" id="PF13520">
    <property type="entry name" value="AA_permease_2"/>
    <property type="match status" value="1"/>
</dbReference>
<dbReference type="RefSeq" id="WP_110449122.1">
    <property type="nucleotide sequence ID" value="NZ_CP029479.1"/>
</dbReference>
<dbReference type="KEGG" id="phb:HYN04_01485"/>
<feature type="transmembrane region" description="Helical" evidence="6">
    <location>
        <begin position="420"/>
        <end position="438"/>
    </location>
</feature>
<dbReference type="AlphaFoldDB" id="A0A2Z3HJ73"/>
<feature type="transmembrane region" description="Helical" evidence="6">
    <location>
        <begin position="101"/>
        <end position="125"/>
    </location>
</feature>
<evidence type="ECO:0000256" key="4">
    <source>
        <dbReference type="ARBA" id="ARBA00022989"/>
    </source>
</evidence>
<keyword evidence="4 6" id="KW-1133">Transmembrane helix</keyword>
<evidence type="ECO:0000256" key="1">
    <source>
        <dbReference type="ARBA" id="ARBA00004141"/>
    </source>
</evidence>
<keyword evidence="5 6" id="KW-0472">Membrane</keyword>
<feature type="transmembrane region" description="Helical" evidence="6">
    <location>
        <begin position="231"/>
        <end position="252"/>
    </location>
</feature>
<dbReference type="GO" id="GO:0015171">
    <property type="term" value="F:amino acid transmembrane transporter activity"/>
    <property type="evidence" value="ECO:0007669"/>
    <property type="project" value="TreeGrafter"/>
</dbReference>
<protein>
    <submittedName>
        <fullName evidence="7">Amino acid permease</fullName>
    </submittedName>
</protein>
<dbReference type="InterPro" id="IPR002293">
    <property type="entry name" value="AA/rel_permease1"/>
</dbReference>
<evidence type="ECO:0000313" key="8">
    <source>
        <dbReference type="Proteomes" id="UP000247763"/>
    </source>
</evidence>
<keyword evidence="8" id="KW-1185">Reference proteome</keyword>
<feature type="transmembrane region" description="Helical" evidence="6">
    <location>
        <begin position="156"/>
        <end position="176"/>
    </location>
</feature>
<feature type="transmembrane region" description="Helical" evidence="6">
    <location>
        <begin position="264"/>
        <end position="291"/>
    </location>
</feature>
<comment type="subcellular location">
    <subcellularLocation>
        <location evidence="1">Membrane</location>
        <topology evidence="1">Multi-pass membrane protein</topology>
    </subcellularLocation>
</comment>
<feature type="transmembrane region" description="Helical" evidence="6">
    <location>
        <begin position="387"/>
        <end position="408"/>
    </location>
</feature>
<dbReference type="Proteomes" id="UP000247763">
    <property type="component" value="Chromosome"/>
</dbReference>
<dbReference type="GO" id="GO:0016020">
    <property type="term" value="C:membrane"/>
    <property type="evidence" value="ECO:0007669"/>
    <property type="project" value="UniProtKB-SubCell"/>
</dbReference>
<accession>A0A2Z3HJ73</accession>
<organism evidence="7 8">
    <name type="scientific">Phenylobacterium parvum</name>
    <dbReference type="NCBI Taxonomy" id="2201350"/>
    <lineage>
        <taxon>Bacteria</taxon>
        <taxon>Pseudomonadati</taxon>
        <taxon>Pseudomonadota</taxon>
        <taxon>Alphaproteobacteria</taxon>
        <taxon>Caulobacterales</taxon>
        <taxon>Caulobacteraceae</taxon>
        <taxon>Phenylobacterium</taxon>
    </lineage>
</organism>
<feature type="transmembrane region" description="Helical" evidence="6">
    <location>
        <begin position="360"/>
        <end position="381"/>
    </location>
</feature>
<dbReference type="Gene3D" id="1.20.1740.10">
    <property type="entry name" value="Amino acid/polyamine transporter I"/>
    <property type="match status" value="1"/>
</dbReference>
<keyword evidence="2" id="KW-0813">Transport</keyword>
<dbReference type="OrthoDB" id="9804700at2"/>
<dbReference type="EMBL" id="CP029479">
    <property type="protein sequence ID" value="AWM76553.1"/>
    <property type="molecule type" value="Genomic_DNA"/>
</dbReference>
<evidence type="ECO:0000256" key="3">
    <source>
        <dbReference type="ARBA" id="ARBA00022692"/>
    </source>
</evidence>
<dbReference type="PANTHER" id="PTHR43243">
    <property type="entry name" value="INNER MEMBRANE TRANSPORTER YGJI-RELATED"/>
    <property type="match status" value="1"/>
</dbReference>
<sequence length="472" mass="49020">MSFITRRRAVDQRPAAQGDHELAPTLRWPHLVALGVGAIVGTGIYTLTGVGAGLAGPGVILSFAIAGVVCMLAALCYAEMASLMPHAGSAYSYSYAGMGELVAWVIGWSLILEYTVVCSAVAVGWSGYAQGFLEARGLVLPPGLASGLLTGEAGGFINLPAVLITLAVAGVLLIGVRESANANIALVVLKLAALAAFVVLTLPAFDPARFSPFLPFGFAAHTGPDGAPQGVMAAAALIFFAFYGFDAISTAAEEAKNPGRDLTLGIIGSMVACAVIYMAVAAAALGASPWQAFSKSDEPLAFILRSGGHELAAVLIAAAAVIALPTVIMAFMFGQSRVFFAMARDGLLPRGLARVSPRGAPVRVTLFTAILASVIAGAAPLKLIAELANAGTLAAFVATALSMMILRMQRPDLPRPFRTPLWWIVGPLAAAGCLYLFWSLPALTRWLFLGWNLVGLAVYLAWSRRHSVLAGN</sequence>